<keyword evidence="3" id="KW-0853">WD repeat</keyword>
<feature type="compositionally biased region" description="Basic and acidic residues" evidence="5">
    <location>
        <begin position="140"/>
        <end position="149"/>
    </location>
</feature>
<feature type="region of interest" description="Disordered" evidence="5">
    <location>
        <begin position="1"/>
        <end position="35"/>
    </location>
</feature>
<dbReference type="SMART" id="SM00320">
    <property type="entry name" value="WD40"/>
    <property type="match status" value="4"/>
</dbReference>
<evidence type="ECO:0000313" key="6">
    <source>
        <dbReference type="Proteomes" id="UP000515145"/>
    </source>
</evidence>
<evidence type="ECO:0000256" key="2">
    <source>
        <dbReference type="ARBA" id="ARBA00022490"/>
    </source>
</evidence>
<comment type="subcellular location">
    <subcellularLocation>
        <location evidence="1">Cytoplasm</location>
    </subcellularLocation>
</comment>
<dbReference type="FunCoup" id="A0A6P7IA51">
    <property type="interactions" value="138"/>
</dbReference>
<dbReference type="PANTHER" id="PTHR12442:SF5">
    <property type="entry name" value="DYNEIN AXONEMAL INTERMEDIATE CHAIN 3"/>
    <property type="match status" value="1"/>
</dbReference>
<dbReference type="GO" id="GO:0045504">
    <property type="term" value="F:dynein heavy chain binding"/>
    <property type="evidence" value="ECO:0007669"/>
    <property type="project" value="TreeGrafter"/>
</dbReference>
<evidence type="ECO:0000256" key="1">
    <source>
        <dbReference type="ARBA" id="ARBA00004496"/>
    </source>
</evidence>
<dbReference type="GeneID" id="114434640"/>
<name>A0A6P7IA51_9TELE</name>
<dbReference type="InterPro" id="IPR036322">
    <property type="entry name" value="WD40_repeat_dom_sf"/>
</dbReference>
<keyword evidence="6" id="KW-1185">Reference proteome</keyword>
<keyword evidence="4" id="KW-0677">Repeat</keyword>
<evidence type="ECO:0000256" key="5">
    <source>
        <dbReference type="SAM" id="MobiDB-lite"/>
    </source>
</evidence>
<evidence type="ECO:0000256" key="3">
    <source>
        <dbReference type="ARBA" id="ARBA00022574"/>
    </source>
</evidence>
<protein>
    <submittedName>
        <fullName evidence="7">Dynein axonemal intermediate chain 3</fullName>
    </submittedName>
</protein>
<dbReference type="GO" id="GO:0036156">
    <property type="term" value="C:inner dynein arm"/>
    <property type="evidence" value="ECO:0007669"/>
    <property type="project" value="TreeGrafter"/>
</dbReference>
<organism evidence="6 7">
    <name type="scientific">Parambassis ranga</name>
    <name type="common">Indian glassy fish</name>
    <dbReference type="NCBI Taxonomy" id="210632"/>
    <lineage>
        <taxon>Eukaryota</taxon>
        <taxon>Metazoa</taxon>
        <taxon>Chordata</taxon>
        <taxon>Craniata</taxon>
        <taxon>Vertebrata</taxon>
        <taxon>Euteleostomi</taxon>
        <taxon>Actinopterygii</taxon>
        <taxon>Neopterygii</taxon>
        <taxon>Teleostei</taxon>
        <taxon>Neoteleostei</taxon>
        <taxon>Acanthomorphata</taxon>
        <taxon>Ovalentaria</taxon>
        <taxon>Ambassidae</taxon>
        <taxon>Parambassis</taxon>
    </lineage>
</organism>
<feature type="region of interest" description="Disordered" evidence="5">
    <location>
        <begin position="125"/>
        <end position="165"/>
    </location>
</feature>
<dbReference type="InParanoid" id="A0A6P7IA51"/>
<dbReference type="GO" id="GO:0036159">
    <property type="term" value="P:inner dynein arm assembly"/>
    <property type="evidence" value="ECO:0007669"/>
    <property type="project" value="TreeGrafter"/>
</dbReference>
<dbReference type="PANTHER" id="PTHR12442">
    <property type="entry name" value="DYNEIN INTERMEDIATE CHAIN"/>
    <property type="match status" value="1"/>
</dbReference>
<dbReference type="GO" id="GO:0060294">
    <property type="term" value="P:cilium movement involved in cell motility"/>
    <property type="evidence" value="ECO:0007669"/>
    <property type="project" value="TreeGrafter"/>
</dbReference>
<accession>A0A6P7IA51</accession>
<dbReference type="CTD" id="126820"/>
<evidence type="ECO:0000313" key="7">
    <source>
        <dbReference type="RefSeq" id="XP_028259767.1"/>
    </source>
</evidence>
<dbReference type="OrthoDB" id="6619788at2759"/>
<proteinExistence type="predicted"/>
<dbReference type="Gene3D" id="2.130.10.10">
    <property type="entry name" value="YVTN repeat-like/Quinoprotein amine dehydrogenase"/>
    <property type="match status" value="2"/>
</dbReference>
<evidence type="ECO:0000256" key="4">
    <source>
        <dbReference type="ARBA" id="ARBA00022737"/>
    </source>
</evidence>
<dbReference type="AlphaFoldDB" id="A0A6P7IA51"/>
<reference evidence="7" key="1">
    <citation type="submission" date="2025-08" db="UniProtKB">
        <authorList>
            <consortium name="RefSeq"/>
        </authorList>
    </citation>
    <scope>IDENTIFICATION</scope>
</reference>
<dbReference type="GO" id="GO:0045503">
    <property type="term" value="F:dynein light chain binding"/>
    <property type="evidence" value="ECO:0007669"/>
    <property type="project" value="TreeGrafter"/>
</dbReference>
<sequence length="868" mass="97833">MPPKRSKSAKSSAGKKKKGGKTQSPTPPPPDHPEDIFPLVLTSATQELFGCRTDEDVTRENPYKLLKKDDIIQDMRMRATVSDFTPARQIVLDYPEEELLLVFDRDFTYGVSFYLVVTPEAKERMLKPPEPETQEEAETEINKTPEPKEWISLGSEQEVDEESVGQTREKALQYVRLQREVGKAVSFSDCSAADAKEHYLECASYQDSRFSITQMQRDCGTQAVPTLQSSSAQTHRKFLRNLAIQYVPRVFSKEEVESILQSESLNTFCSTVTSSVLLALQQEVITNVFFDELKALSTEEDGDWSGKVSKGLSLHQAFTDQMYSKHKSVGSVHWHPTIHGVIAVALKGKQEELLVRPAFIVFYSFSDPSNPQLLLECPDDIFAFDFCPSNPNIIVGGCSNGQVVLWDISTHVTYIQGTQPSSKKASVNIFDLDDDAVIKTPAVRHCAVSALESSHKAPITDVQWLPPTFEVTRLGAPVENLYNICVQVVTCSPDCTVMFWDVRKPKILSHMVTESNQNGDQTALNTPFVSEMFKHLDRTWKPLFRVSLPNIHSSGEYAPLKFSLEHYTCNSSTNAEHSDENEAKAEVTPEYSQLSAPSAKSGLRGLDDVNTKFYAGTDCGEIIYTDWKIEKDDSGHLYNSKPLLCFRTHHCSVNTIQRSPFFRDIVLTVGNCNFAIWKEEVMDGPIILSPNSEHECTAGCWSPTRPAVFFIGKEDGSIEVWNLLEKISEPMHVHAHITNTRITCIRAWTAAPKQHFLAVADDLGMLRIIEIPKTLYNPSRKESSNVQKRFGSETDRLQDYLKRGGLWEQGLNKQEAEKLKKEVESEKQKSKKLEVNRKLYSDFLALEESQLRHTGLQTHTIPRSAHIH</sequence>
<dbReference type="SUPFAM" id="SSF50978">
    <property type="entry name" value="WD40 repeat-like"/>
    <property type="match status" value="1"/>
</dbReference>
<dbReference type="InterPro" id="IPR001680">
    <property type="entry name" value="WD40_rpt"/>
</dbReference>
<gene>
    <name evidence="7" type="primary">dnai3</name>
</gene>
<dbReference type="InterPro" id="IPR015943">
    <property type="entry name" value="WD40/YVTN_repeat-like_dom_sf"/>
</dbReference>
<dbReference type="Proteomes" id="UP000515145">
    <property type="component" value="Chromosome 4"/>
</dbReference>
<dbReference type="InterPro" id="IPR050687">
    <property type="entry name" value="Dynein_IC"/>
</dbReference>
<feature type="compositionally biased region" description="Basic residues" evidence="5">
    <location>
        <begin position="1"/>
        <end position="20"/>
    </location>
</feature>
<dbReference type="RefSeq" id="XP_028259767.1">
    <property type="nucleotide sequence ID" value="XM_028403966.1"/>
</dbReference>
<keyword evidence="2" id="KW-0963">Cytoplasm</keyword>